<dbReference type="GeneID" id="110799590"/>
<dbReference type="PROSITE" id="PS51005">
    <property type="entry name" value="NAC"/>
    <property type="match status" value="1"/>
</dbReference>
<evidence type="ECO:0000313" key="7">
    <source>
        <dbReference type="Proteomes" id="UP000813463"/>
    </source>
</evidence>
<dbReference type="FunFam" id="2.170.150.80:FF:000006">
    <property type="entry name" value="NAC domain-containing protein 100-like"/>
    <property type="match status" value="1"/>
</dbReference>
<keyword evidence="4" id="KW-0539">Nucleus</keyword>
<organism evidence="7 8">
    <name type="scientific">Spinacia oleracea</name>
    <name type="common">Spinach</name>
    <dbReference type="NCBI Taxonomy" id="3562"/>
    <lineage>
        <taxon>Eukaryota</taxon>
        <taxon>Viridiplantae</taxon>
        <taxon>Streptophyta</taxon>
        <taxon>Embryophyta</taxon>
        <taxon>Tracheophyta</taxon>
        <taxon>Spermatophyta</taxon>
        <taxon>Magnoliopsida</taxon>
        <taxon>eudicotyledons</taxon>
        <taxon>Gunneridae</taxon>
        <taxon>Pentapetalae</taxon>
        <taxon>Caryophyllales</taxon>
        <taxon>Chenopodiaceae</taxon>
        <taxon>Chenopodioideae</taxon>
        <taxon>Anserineae</taxon>
        <taxon>Spinacia</taxon>
    </lineage>
</organism>
<feature type="domain" description="NAC" evidence="6">
    <location>
        <begin position="17"/>
        <end position="167"/>
    </location>
</feature>
<evidence type="ECO:0000256" key="3">
    <source>
        <dbReference type="ARBA" id="ARBA00023163"/>
    </source>
</evidence>
<dbReference type="KEGG" id="soe:110799590"/>
<evidence type="ECO:0000256" key="1">
    <source>
        <dbReference type="ARBA" id="ARBA00023015"/>
    </source>
</evidence>
<keyword evidence="3" id="KW-0804">Transcription</keyword>
<reference evidence="7" key="1">
    <citation type="journal article" date="2021" name="Nat. Commun.">
        <title>Genomic analyses provide insights into spinach domestication and the genetic basis of agronomic traits.</title>
        <authorList>
            <person name="Cai X."/>
            <person name="Sun X."/>
            <person name="Xu C."/>
            <person name="Sun H."/>
            <person name="Wang X."/>
            <person name="Ge C."/>
            <person name="Zhang Z."/>
            <person name="Wang Q."/>
            <person name="Fei Z."/>
            <person name="Jiao C."/>
            <person name="Wang Q."/>
        </authorList>
    </citation>
    <scope>NUCLEOTIDE SEQUENCE [LARGE SCALE GENOMIC DNA]</scope>
    <source>
        <strain evidence="7">cv. Varoflay</strain>
    </source>
</reference>
<dbReference type="SUPFAM" id="SSF101941">
    <property type="entry name" value="NAC domain"/>
    <property type="match status" value="1"/>
</dbReference>
<keyword evidence="2" id="KW-0238">DNA-binding</keyword>
<feature type="region of interest" description="Disordered" evidence="5">
    <location>
        <begin position="321"/>
        <end position="342"/>
    </location>
</feature>
<evidence type="ECO:0000256" key="5">
    <source>
        <dbReference type="SAM" id="MobiDB-lite"/>
    </source>
</evidence>
<dbReference type="AlphaFoldDB" id="A0A9R0K7S6"/>
<dbReference type="GO" id="GO:0000976">
    <property type="term" value="F:transcription cis-regulatory region binding"/>
    <property type="evidence" value="ECO:0007669"/>
    <property type="project" value="UniProtKB-ARBA"/>
</dbReference>
<dbReference type="OrthoDB" id="1424968at2759"/>
<dbReference type="InterPro" id="IPR003441">
    <property type="entry name" value="NAC-dom"/>
</dbReference>
<dbReference type="GO" id="GO:0006355">
    <property type="term" value="P:regulation of DNA-templated transcription"/>
    <property type="evidence" value="ECO:0007669"/>
    <property type="project" value="InterPro"/>
</dbReference>
<evidence type="ECO:0000259" key="6">
    <source>
        <dbReference type="PROSITE" id="PS51005"/>
    </source>
</evidence>
<gene>
    <name evidence="8" type="primary">LOC110799590</name>
</gene>
<accession>A0A9R0K7S6</accession>
<dbReference type="PANTHER" id="PTHR31744:SF104">
    <property type="entry name" value="NAC DOMAIN-CONTAINING PROTEIN 100"/>
    <property type="match status" value="1"/>
</dbReference>
<dbReference type="RefSeq" id="XP_021860565.1">
    <property type="nucleotide sequence ID" value="XM_022004873.2"/>
</dbReference>
<reference evidence="8" key="2">
    <citation type="submission" date="2025-08" db="UniProtKB">
        <authorList>
            <consortium name="RefSeq"/>
        </authorList>
    </citation>
    <scope>IDENTIFICATION</scope>
    <source>
        <tissue evidence="8">Leaf</tissue>
    </source>
</reference>
<evidence type="ECO:0000313" key="8">
    <source>
        <dbReference type="RefSeq" id="XP_021860565.1"/>
    </source>
</evidence>
<keyword evidence="1" id="KW-0805">Transcription regulation</keyword>
<sequence>MEKMVVIHGDDHEPMELPPGFRFHPTDEELISHYLAPKVVDINFSAKAIGEVDLNKCEPWDLPKRAKMGEKEWYFFCVRDRKYPTGLRTNRATEAGYWKATGKDKEIYRGKSLVGMKKTLVFYKGRAPKGEKSNWVMHEYRLEGKSSLQNLPSNAKNEWVICRVFQKSAAGKKIPFHGIIQQESEFNPSSNLPPLMDYNTSYGAPHVPCFSNPPMEMETTTAHYQNTNQTSFEGLMSNPYKSNNTGDNPYFSYFPSQTGNYSGNYMMSDQHILKTILGTEMKQSMKTEVVNYSASQDTGLSSDMNAEISSVVSNYDISRRAFDDHDGPSTSGGPVDLDTLWY</sequence>
<name>A0A9R0K7S6_SPIOL</name>
<dbReference type="InterPro" id="IPR036093">
    <property type="entry name" value="NAC_dom_sf"/>
</dbReference>
<dbReference type="Pfam" id="PF02365">
    <property type="entry name" value="NAM"/>
    <property type="match status" value="1"/>
</dbReference>
<proteinExistence type="predicted"/>
<evidence type="ECO:0000256" key="4">
    <source>
        <dbReference type="ARBA" id="ARBA00023242"/>
    </source>
</evidence>
<dbReference type="Gene3D" id="2.170.150.80">
    <property type="entry name" value="NAC domain"/>
    <property type="match status" value="1"/>
</dbReference>
<dbReference type="Proteomes" id="UP000813463">
    <property type="component" value="Chromosome 5"/>
</dbReference>
<protein>
    <submittedName>
        <fullName evidence="8">NAC domain-containing protein 100</fullName>
    </submittedName>
</protein>
<evidence type="ECO:0000256" key="2">
    <source>
        <dbReference type="ARBA" id="ARBA00023125"/>
    </source>
</evidence>
<dbReference type="PANTHER" id="PTHR31744">
    <property type="entry name" value="PROTEIN CUP-SHAPED COTYLEDON 2-RELATED"/>
    <property type="match status" value="1"/>
</dbReference>
<keyword evidence="7" id="KW-1185">Reference proteome</keyword>